<feature type="domain" description="Expansin-like EG45" evidence="2">
    <location>
        <begin position="29"/>
        <end position="132"/>
    </location>
</feature>
<organism evidence="3 4">
    <name type="scientific">Erythroxylum novogranatense</name>
    <dbReference type="NCBI Taxonomy" id="1862640"/>
    <lineage>
        <taxon>Eukaryota</taxon>
        <taxon>Viridiplantae</taxon>
        <taxon>Streptophyta</taxon>
        <taxon>Embryophyta</taxon>
        <taxon>Tracheophyta</taxon>
        <taxon>Spermatophyta</taxon>
        <taxon>Magnoliopsida</taxon>
        <taxon>eudicotyledons</taxon>
        <taxon>Gunneridae</taxon>
        <taxon>Pentapetalae</taxon>
        <taxon>rosids</taxon>
        <taxon>fabids</taxon>
        <taxon>Malpighiales</taxon>
        <taxon>Erythroxylaceae</taxon>
        <taxon>Erythroxylum</taxon>
    </lineage>
</organism>
<keyword evidence="1" id="KW-0732">Signal</keyword>
<dbReference type="PROSITE" id="PS50842">
    <property type="entry name" value="EXPANSIN_EG45"/>
    <property type="match status" value="1"/>
</dbReference>
<feature type="chain" id="PRO_5043933716" description="Expansin-like EG45 domain-containing protein" evidence="1">
    <location>
        <begin position="27"/>
        <end position="132"/>
    </location>
</feature>
<dbReference type="InterPro" id="IPR036908">
    <property type="entry name" value="RlpA-like_sf"/>
</dbReference>
<dbReference type="PANTHER" id="PTHR47295:SF5">
    <property type="entry name" value="EG45-LIKE DOMAIN CONTAINING PROTEIN 2"/>
    <property type="match status" value="1"/>
</dbReference>
<feature type="signal peptide" evidence="1">
    <location>
        <begin position="1"/>
        <end position="26"/>
    </location>
</feature>
<dbReference type="PANTHER" id="PTHR47295">
    <property type="entry name" value="EG45-LIKE DOMAIN CONTAINING PROTEIN 1-RELATED"/>
    <property type="match status" value="1"/>
</dbReference>
<dbReference type="SUPFAM" id="SSF50685">
    <property type="entry name" value="Barwin-like endoglucanases"/>
    <property type="match status" value="1"/>
</dbReference>
<dbReference type="SMART" id="SM00837">
    <property type="entry name" value="DPBB_1"/>
    <property type="match status" value="1"/>
</dbReference>
<sequence length="132" mass="14367">MEATGGKVRVPVILWMVLCLLAVAQATETRAVYYDPPYTRSACYGNRYTGPWVTGVSAALWANKGACGRRMRVRCVRGANLAPHPCKEGSVDVTIVDFCREPCEGTINLTKDAFSKIASTDAGKVVVDYTFI</sequence>
<comment type="caution">
    <text evidence="3">The sequence shown here is derived from an EMBL/GenBank/DDBJ whole genome shotgun (WGS) entry which is preliminary data.</text>
</comment>
<gene>
    <name evidence="3" type="ORF">K2173_017414</name>
</gene>
<keyword evidence="4" id="KW-1185">Reference proteome</keyword>
<evidence type="ECO:0000259" key="2">
    <source>
        <dbReference type="PROSITE" id="PS50842"/>
    </source>
</evidence>
<name>A0AAV8TN23_9ROSI</name>
<proteinExistence type="predicted"/>
<dbReference type="Proteomes" id="UP001159364">
    <property type="component" value="Linkage Group LG04"/>
</dbReference>
<dbReference type="Gene3D" id="2.40.40.10">
    <property type="entry name" value="RlpA-like domain"/>
    <property type="match status" value="1"/>
</dbReference>
<protein>
    <recommendedName>
        <fullName evidence="2">Expansin-like EG45 domain-containing protein</fullName>
    </recommendedName>
</protein>
<dbReference type="CDD" id="cd22269">
    <property type="entry name" value="DPBB_EG45-like"/>
    <property type="match status" value="1"/>
</dbReference>
<dbReference type="AlphaFoldDB" id="A0AAV8TN23"/>
<dbReference type="InterPro" id="IPR007112">
    <property type="entry name" value="Expansin/allergen_DPBB_dom"/>
</dbReference>
<reference evidence="3 4" key="1">
    <citation type="submission" date="2021-09" db="EMBL/GenBank/DDBJ databases">
        <title>Genomic insights and catalytic innovation underlie evolution of tropane alkaloids biosynthesis.</title>
        <authorList>
            <person name="Wang Y.-J."/>
            <person name="Tian T."/>
            <person name="Huang J.-P."/>
            <person name="Huang S.-X."/>
        </authorList>
    </citation>
    <scope>NUCLEOTIDE SEQUENCE [LARGE SCALE GENOMIC DNA]</scope>
    <source>
        <strain evidence="3">KIB-2018</strain>
        <tissue evidence="3">Leaf</tissue>
    </source>
</reference>
<evidence type="ECO:0000313" key="3">
    <source>
        <dbReference type="EMBL" id="KAJ8767370.1"/>
    </source>
</evidence>
<dbReference type="GO" id="GO:0009627">
    <property type="term" value="P:systemic acquired resistance"/>
    <property type="evidence" value="ECO:0007669"/>
    <property type="project" value="InterPro"/>
</dbReference>
<dbReference type="GO" id="GO:0048046">
    <property type="term" value="C:apoplast"/>
    <property type="evidence" value="ECO:0007669"/>
    <property type="project" value="InterPro"/>
</dbReference>
<dbReference type="Pfam" id="PF03330">
    <property type="entry name" value="DPBB_1"/>
    <property type="match status" value="1"/>
</dbReference>
<evidence type="ECO:0000313" key="4">
    <source>
        <dbReference type="Proteomes" id="UP001159364"/>
    </source>
</evidence>
<evidence type="ECO:0000256" key="1">
    <source>
        <dbReference type="SAM" id="SignalP"/>
    </source>
</evidence>
<accession>A0AAV8TN23</accession>
<dbReference type="InterPro" id="IPR044206">
    <property type="entry name" value="EGC1/2"/>
</dbReference>
<dbReference type="EMBL" id="JAIWQS010000004">
    <property type="protein sequence ID" value="KAJ8767370.1"/>
    <property type="molecule type" value="Genomic_DNA"/>
</dbReference>
<dbReference type="InterPro" id="IPR009009">
    <property type="entry name" value="RlpA-like_DPBB"/>
</dbReference>